<comment type="caution">
    <text evidence="1">The sequence shown here is derived from an EMBL/GenBank/DDBJ whole genome shotgun (WGS) entry which is preliminary data.</text>
</comment>
<keyword evidence="2" id="KW-1185">Reference proteome</keyword>
<dbReference type="EMBL" id="JACVVK020000045">
    <property type="protein sequence ID" value="KAK7499254.1"/>
    <property type="molecule type" value="Genomic_DNA"/>
</dbReference>
<organism evidence="1 2">
    <name type="scientific">Batillaria attramentaria</name>
    <dbReference type="NCBI Taxonomy" id="370345"/>
    <lineage>
        <taxon>Eukaryota</taxon>
        <taxon>Metazoa</taxon>
        <taxon>Spiralia</taxon>
        <taxon>Lophotrochozoa</taxon>
        <taxon>Mollusca</taxon>
        <taxon>Gastropoda</taxon>
        <taxon>Caenogastropoda</taxon>
        <taxon>Sorbeoconcha</taxon>
        <taxon>Cerithioidea</taxon>
        <taxon>Batillariidae</taxon>
        <taxon>Batillaria</taxon>
    </lineage>
</organism>
<reference evidence="1 2" key="1">
    <citation type="journal article" date="2023" name="Sci. Data">
        <title>Genome assembly of the Korean intertidal mud-creeper Batillaria attramentaria.</title>
        <authorList>
            <person name="Patra A.K."/>
            <person name="Ho P.T."/>
            <person name="Jun S."/>
            <person name="Lee S.J."/>
            <person name="Kim Y."/>
            <person name="Won Y.J."/>
        </authorList>
    </citation>
    <scope>NUCLEOTIDE SEQUENCE [LARGE SCALE GENOMIC DNA]</scope>
    <source>
        <strain evidence="1">Wonlab-2016</strain>
    </source>
</reference>
<evidence type="ECO:0000313" key="2">
    <source>
        <dbReference type="Proteomes" id="UP001519460"/>
    </source>
</evidence>
<evidence type="ECO:0000313" key="1">
    <source>
        <dbReference type="EMBL" id="KAK7499254.1"/>
    </source>
</evidence>
<gene>
    <name evidence="1" type="ORF">BaRGS_00009514</name>
</gene>
<feature type="non-terminal residue" evidence="1">
    <location>
        <position position="192"/>
    </location>
</feature>
<sequence>MLAVSQSGPRAGRKKATNKKPLLLWDTGTFAIDSSELIPLSHFVSRQLILSGPRAGKTFLCGTGTFVYSSVLGPSSHFITTDSLCIDLRTEGRGLGFFVVWLAGRKEAVKGGGGGRRAGPGEIEWVGKVGGLSVLDVLYTGKQMELGWNLSPRIPAPGYSSGIAFLPRGFAVKAANSHFGQSFGTGPDGYAL</sequence>
<proteinExistence type="predicted"/>
<accession>A0ABD0LJW7</accession>
<name>A0ABD0LJW7_9CAEN</name>
<dbReference type="Proteomes" id="UP001519460">
    <property type="component" value="Unassembled WGS sequence"/>
</dbReference>
<protein>
    <submittedName>
        <fullName evidence="1">Uncharacterized protein</fullName>
    </submittedName>
</protein>
<dbReference type="AlphaFoldDB" id="A0ABD0LJW7"/>